<feature type="compositionally biased region" description="Basic and acidic residues" evidence="1">
    <location>
        <begin position="235"/>
        <end position="250"/>
    </location>
</feature>
<evidence type="ECO:0000256" key="2">
    <source>
        <dbReference type="SAM" id="Phobius"/>
    </source>
</evidence>
<feature type="region of interest" description="Disordered" evidence="1">
    <location>
        <begin position="64"/>
        <end position="144"/>
    </location>
</feature>
<dbReference type="Proteomes" id="UP000480185">
    <property type="component" value="Unassembled WGS sequence"/>
</dbReference>
<feature type="compositionally biased region" description="Acidic residues" evidence="1">
    <location>
        <begin position="81"/>
        <end position="129"/>
    </location>
</feature>
<dbReference type="Pfam" id="PF07423">
    <property type="entry name" value="DUF1510"/>
    <property type="match status" value="1"/>
</dbReference>
<comment type="caution">
    <text evidence="4">The sequence shown here is derived from an EMBL/GenBank/DDBJ whole genome shotgun (WGS) entry which is preliminary data.</text>
</comment>
<reference evidence="4 5" key="1">
    <citation type="submission" date="2019-11" db="EMBL/GenBank/DDBJ databases">
        <authorList>
            <person name="Li J."/>
        </authorList>
    </citation>
    <scope>NUCLEOTIDE SEQUENCE [LARGE SCALE GENOMIC DNA]</scope>
    <source>
        <strain evidence="4 5">J4</strain>
    </source>
</reference>
<dbReference type="AlphaFoldDB" id="A0A6G1X6X7"/>
<keyword evidence="5" id="KW-1185">Reference proteome</keyword>
<evidence type="ECO:0000313" key="4">
    <source>
        <dbReference type="EMBL" id="MRG86679.1"/>
    </source>
</evidence>
<sequence>MGILLLKGEGYVVSNSFFDDDSRVDKYSKRRKNTKLINSLIILAVLLGVFLAFTWIFDDEEEQATTDSVNEQENEASSSGEEAEEATSEPSETEDENNQSEDSTVENEDESTNTSEESAEQNNENEDLPETSSENISTSEDPNVLRVIERDWQPIGTEQEEPHTTTYEKGTVDWEEMWRAAAYGAGLSEGDTINWWVTNGGDPQRVVTTISDKAETQTYRVYLQWVANEGWQPTKVEELKENDQKDRFANDEGEQDDQANQNDVNTEEQTEQQESGE</sequence>
<feature type="transmembrane region" description="Helical" evidence="2">
    <location>
        <begin position="36"/>
        <end position="57"/>
    </location>
</feature>
<evidence type="ECO:0000313" key="5">
    <source>
        <dbReference type="Proteomes" id="UP000480185"/>
    </source>
</evidence>
<evidence type="ECO:0000259" key="3">
    <source>
        <dbReference type="Pfam" id="PF07423"/>
    </source>
</evidence>
<protein>
    <submittedName>
        <fullName evidence="4">DUF1510 family protein</fullName>
    </submittedName>
</protein>
<proteinExistence type="predicted"/>
<keyword evidence="2" id="KW-0472">Membrane</keyword>
<accession>A0A6G1X6X7</accession>
<feature type="compositionally biased region" description="Polar residues" evidence="1">
    <location>
        <begin position="130"/>
        <end position="141"/>
    </location>
</feature>
<keyword evidence="2" id="KW-0812">Transmembrane</keyword>
<feature type="domain" description="DUF1510" evidence="3">
    <location>
        <begin position="148"/>
        <end position="239"/>
    </location>
</feature>
<feature type="compositionally biased region" description="Acidic residues" evidence="1">
    <location>
        <begin position="265"/>
        <end position="277"/>
    </location>
</feature>
<organism evidence="4 5">
    <name type="scientific">Salinibacillus xinjiangensis</name>
    <dbReference type="NCBI Taxonomy" id="1229268"/>
    <lineage>
        <taxon>Bacteria</taxon>
        <taxon>Bacillati</taxon>
        <taxon>Bacillota</taxon>
        <taxon>Bacilli</taxon>
        <taxon>Bacillales</taxon>
        <taxon>Bacillaceae</taxon>
        <taxon>Salinibacillus</taxon>
    </lineage>
</organism>
<gene>
    <name evidence="4" type="ORF">GH754_10105</name>
</gene>
<dbReference type="EMBL" id="WJNH01000005">
    <property type="protein sequence ID" value="MRG86679.1"/>
    <property type="molecule type" value="Genomic_DNA"/>
</dbReference>
<name>A0A6G1X6X7_9BACI</name>
<feature type="region of interest" description="Disordered" evidence="1">
    <location>
        <begin position="235"/>
        <end position="277"/>
    </location>
</feature>
<evidence type="ECO:0000256" key="1">
    <source>
        <dbReference type="SAM" id="MobiDB-lite"/>
    </source>
</evidence>
<keyword evidence="2" id="KW-1133">Transmembrane helix</keyword>
<feature type="compositionally biased region" description="Acidic residues" evidence="1">
    <location>
        <begin position="64"/>
        <end position="74"/>
    </location>
</feature>
<dbReference type="InterPro" id="IPR009988">
    <property type="entry name" value="DUF1510"/>
</dbReference>